<dbReference type="EMBL" id="AZBU02000011">
    <property type="protein sequence ID" value="TKR60153.1"/>
    <property type="molecule type" value="Genomic_DNA"/>
</dbReference>
<comment type="caution">
    <text evidence="2">The sequence shown here is derived from an EMBL/GenBank/DDBJ whole genome shotgun (WGS) entry which is preliminary data.</text>
</comment>
<name>A0A4U5LVI6_STECR</name>
<accession>A0A4U5LVI6</accession>
<feature type="region of interest" description="Disordered" evidence="1">
    <location>
        <begin position="1"/>
        <end position="69"/>
    </location>
</feature>
<keyword evidence="3" id="KW-1185">Reference proteome</keyword>
<evidence type="ECO:0000256" key="1">
    <source>
        <dbReference type="SAM" id="MobiDB-lite"/>
    </source>
</evidence>
<protein>
    <submittedName>
        <fullName evidence="2">Uncharacterized protein</fullName>
    </submittedName>
</protein>
<reference evidence="2 3" key="2">
    <citation type="journal article" date="2019" name="G3 (Bethesda)">
        <title>Hybrid Assembly of the Genome of the Entomopathogenic Nematode Steinernema carpocapsae Identifies the X-Chromosome.</title>
        <authorList>
            <person name="Serra L."/>
            <person name="Macchietto M."/>
            <person name="Macias-Munoz A."/>
            <person name="McGill C.J."/>
            <person name="Rodriguez I.M."/>
            <person name="Rodriguez B."/>
            <person name="Murad R."/>
            <person name="Mortazavi A."/>
        </authorList>
    </citation>
    <scope>NUCLEOTIDE SEQUENCE [LARGE SCALE GENOMIC DNA]</scope>
    <source>
        <strain evidence="2 3">ALL</strain>
    </source>
</reference>
<reference evidence="2 3" key="1">
    <citation type="journal article" date="2015" name="Genome Biol.">
        <title>Comparative genomics of Steinernema reveals deeply conserved gene regulatory networks.</title>
        <authorList>
            <person name="Dillman A.R."/>
            <person name="Macchietto M."/>
            <person name="Porter C.F."/>
            <person name="Rogers A."/>
            <person name="Williams B."/>
            <person name="Antoshechkin I."/>
            <person name="Lee M.M."/>
            <person name="Goodwin Z."/>
            <person name="Lu X."/>
            <person name="Lewis E.E."/>
            <person name="Goodrich-Blair H."/>
            <person name="Stock S.P."/>
            <person name="Adams B.J."/>
            <person name="Sternberg P.W."/>
            <person name="Mortazavi A."/>
        </authorList>
    </citation>
    <scope>NUCLEOTIDE SEQUENCE [LARGE SCALE GENOMIC DNA]</scope>
    <source>
        <strain evidence="2 3">ALL</strain>
    </source>
</reference>
<proteinExistence type="predicted"/>
<gene>
    <name evidence="2" type="ORF">L596_027449</name>
</gene>
<dbReference type="Proteomes" id="UP000298663">
    <property type="component" value="Unassembled WGS sequence"/>
</dbReference>
<feature type="compositionally biased region" description="Basic residues" evidence="1">
    <location>
        <begin position="57"/>
        <end position="69"/>
    </location>
</feature>
<organism evidence="2 3">
    <name type="scientific">Steinernema carpocapsae</name>
    <name type="common">Entomopathogenic nematode</name>
    <dbReference type="NCBI Taxonomy" id="34508"/>
    <lineage>
        <taxon>Eukaryota</taxon>
        <taxon>Metazoa</taxon>
        <taxon>Ecdysozoa</taxon>
        <taxon>Nematoda</taxon>
        <taxon>Chromadorea</taxon>
        <taxon>Rhabditida</taxon>
        <taxon>Tylenchina</taxon>
        <taxon>Panagrolaimomorpha</taxon>
        <taxon>Strongyloidoidea</taxon>
        <taxon>Steinernematidae</taxon>
        <taxon>Steinernema</taxon>
    </lineage>
</organism>
<feature type="compositionally biased region" description="Polar residues" evidence="1">
    <location>
        <begin position="9"/>
        <end position="22"/>
    </location>
</feature>
<evidence type="ECO:0000313" key="3">
    <source>
        <dbReference type="Proteomes" id="UP000298663"/>
    </source>
</evidence>
<dbReference type="AlphaFoldDB" id="A0A4U5LVI6"/>
<evidence type="ECO:0000313" key="2">
    <source>
        <dbReference type="EMBL" id="TKR60153.1"/>
    </source>
</evidence>
<sequence>MINGGRGTTPEQQDASKTTDPTQAPPVLEFPEGQEPLGCPSLEQNTPGASPIGVHPIGKKHRKTSPRTG</sequence>